<dbReference type="AlphaFoldDB" id="A0A167BGK7"/>
<dbReference type="NCBIfam" id="NF040692">
    <property type="entry name" value="recomb_assoc"/>
    <property type="match status" value="1"/>
</dbReference>
<dbReference type="EMBL" id="AUXT01000169">
    <property type="protein sequence ID" value="KZN46514.1"/>
    <property type="molecule type" value="Genomic_DNA"/>
</dbReference>
<reference evidence="1 2" key="1">
    <citation type="submission" date="2013-07" db="EMBL/GenBank/DDBJ databases">
        <title>Comparative Genomic and Metabolomic Analysis of Twelve Strains of Pseudoalteromonas luteoviolacea.</title>
        <authorList>
            <person name="Vynne N.G."/>
            <person name="Mansson M."/>
            <person name="Gram L."/>
        </authorList>
    </citation>
    <scope>NUCLEOTIDE SEQUENCE [LARGE SCALE GENOMIC DNA]</scope>
    <source>
        <strain evidence="1 2">NCIMB 1942</strain>
    </source>
</reference>
<proteinExistence type="predicted"/>
<dbReference type="Proteomes" id="UP000076587">
    <property type="component" value="Unassembled WGS sequence"/>
</dbReference>
<dbReference type="OrthoDB" id="6629240at2"/>
<organism evidence="1 2">
    <name type="scientific">Pseudoalteromonas luteoviolacea NCIMB 1942</name>
    <dbReference type="NCBI Taxonomy" id="1365253"/>
    <lineage>
        <taxon>Bacteria</taxon>
        <taxon>Pseudomonadati</taxon>
        <taxon>Pseudomonadota</taxon>
        <taxon>Gammaproteobacteria</taxon>
        <taxon>Alteromonadales</taxon>
        <taxon>Pseudoalteromonadaceae</taxon>
        <taxon>Pseudoalteromonas</taxon>
    </lineage>
</organism>
<dbReference type="InterPro" id="IPR048061">
    <property type="entry name" value="GmtX-like"/>
</dbReference>
<comment type="caution">
    <text evidence="1">The sequence shown here is derived from an EMBL/GenBank/DDBJ whole genome shotgun (WGS) entry which is preliminary data.</text>
</comment>
<evidence type="ECO:0000313" key="1">
    <source>
        <dbReference type="EMBL" id="KZN46514.1"/>
    </source>
</evidence>
<gene>
    <name evidence="1" type="ORF">N482_12035</name>
</gene>
<evidence type="ECO:0000313" key="2">
    <source>
        <dbReference type="Proteomes" id="UP000076587"/>
    </source>
</evidence>
<dbReference type="PATRIC" id="fig|1365253.3.peg.2923"/>
<name>A0A167BGK7_9GAMM</name>
<sequence length="214" mass="23978">MTPDSLFTSLSSQLGTRKQRSLQLIHQICAEQQERNSHDFSIATIGKLSKARGGPSEQAIRNKNGDEYRQLIASWQCTHNHKRLGRTPVEQPQNVLKLINEPSVRAEVGLMLAELKQLRGEVRLLKSLNKDKVIIDKSIHLRGSSNSKVELLPAIPLSSAELHALENAISPATFENNGWQEDPKDHSVRNQHGRKVFETGFVSAIKTVLDHTKK</sequence>
<protein>
    <submittedName>
        <fullName evidence="1">Uncharacterized protein</fullName>
    </submittedName>
</protein>
<accession>A0A167BGK7</accession>
<dbReference type="RefSeq" id="WP_063377493.1">
    <property type="nucleotide sequence ID" value="NZ_AUXT01000169.1"/>
</dbReference>